<dbReference type="Pfam" id="PF08718">
    <property type="entry name" value="GLTP"/>
    <property type="match status" value="1"/>
</dbReference>
<organism evidence="2 3">
    <name type="scientific">Blepharisma stoltei</name>
    <dbReference type="NCBI Taxonomy" id="1481888"/>
    <lineage>
        <taxon>Eukaryota</taxon>
        <taxon>Sar</taxon>
        <taxon>Alveolata</taxon>
        <taxon>Ciliophora</taxon>
        <taxon>Postciliodesmatophora</taxon>
        <taxon>Heterotrichea</taxon>
        <taxon>Heterotrichida</taxon>
        <taxon>Blepharismidae</taxon>
        <taxon>Blepharisma</taxon>
    </lineage>
</organism>
<sequence>MVSQFDINKLFEHLEQAAVNLDEIHYLHFADAMLEFSNSFAFLGRALSMAFSDITSKAAIIKNNFQGSQFTGLQSMISDEIRRGVERFHQDDHHASTARTILRLMWFFDFLRQLIINFSTHLDWKMSKCVSEAYDDAFGPHHPWPVRMAAKVGIKTVPNREEYGRRLLGDISLERQLELFNRMLELSSPIREALWNFYKRNNLTELP</sequence>
<dbReference type="GO" id="GO:1902388">
    <property type="term" value="F:ceramide 1-phosphate transfer activity"/>
    <property type="evidence" value="ECO:0007669"/>
    <property type="project" value="TreeGrafter"/>
</dbReference>
<evidence type="ECO:0000313" key="2">
    <source>
        <dbReference type="EMBL" id="CAG9326905.1"/>
    </source>
</evidence>
<feature type="domain" description="Glycolipid transfer protein" evidence="1">
    <location>
        <begin position="26"/>
        <end position="163"/>
    </location>
</feature>
<dbReference type="InterPro" id="IPR036497">
    <property type="entry name" value="GLTP_sf"/>
</dbReference>
<keyword evidence="3" id="KW-1185">Reference proteome</keyword>
<dbReference type="GO" id="GO:0016020">
    <property type="term" value="C:membrane"/>
    <property type="evidence" value="ECO:0007669"/>
    <property type="project" value="TreeGrafter"/>
</dbReference>
<dbReference type="EMBL" id="CAJZBQ010000041">
    <property type="protein sequence ID" value="CAG9326905.1"/>
    <property type="molecule type" value="Genomic_DNA"/>
</dbReference>
<gene>
    <name evidence="2" type="ORF">BSTOLATCC_MIC42165</name>
</gene>
<evidence type="ECO:0000313" key="3">
    <source>
        <dbReference type="Proteomes" id="UP001162131"/>
    </source>
</evidence>
<dbReference type="SUPFAM" id="SSF110004">
    <property type="entry name" value="Glycolipid transfer protein, GLTP"/>
    <property type="match status" value="1"/>
</dbReference>
<dbReference type="InterPro" id="IPR014830">
    <property type="entry name" value="Glycolipid_transfer_prot_dom"/>
</dbReference>
<proteinExistence type="predicted"/>
<dbReference type="Gene3D" id="1.10.3520.10">
    <property type="entry name" value="Glycolipid transfer protein"/>
    <property type="match status" value="1"/>
</dbReference>
<comment type="caution">
    <text evidence="2">The sequence shown here is derived from an EMBL/GenBank/DDBJ whole genome shotgun (WGS) entry which is preliminary data.</text>
</comment>
<dbReference type="PANTHER" id="PTHR10219">
    <property type="entry name" value="GLYCOLIPID TRANSFER PROTEIN-RELATED"/>
    <property type="match status" value="1"/>
</dbReference>
<accession>A0AAU9JKW7</accession>
<dbReference type="AlphaFoldDB" id="A0AAU9JKW7"/>
<name>A0AAU9JKW7_9CILI</name>
<dbReference type="PANTHER" id="PTHR10219:SF43">
    <property type="entry name" value="GLYCOLIPID TRANSFER PROTEIN DOMAIN-CONTAINING PROTEIN"/>
    <property type="match status" value="1"/>
</dbReference>
<evidence type="ECO:0000259" key="1">
    <source>
        <dbReference type="Pfam" id="PF08718"/>
    </source>
</evidence>
<dbReference type="GO" id="GO:0005829">
    <property type="term" value="C:cytosol"/>
    <property type="evidence" value="ECO:0007669"/>
    <property type="project" value="TreeGrafter"/>
</dbReference>
<reference evidence="2" key="1">
    <citation type="submission" date="2021-09" db="EMBL/GenBank/DDBJ databases">
        <authorList>
            <consortium name="AG Swart"/>
            <person name="Singh M."/>
            <person name="Singh A."/>
            <person name="Seah K."/>
            <person name="Emmerich C."/>
        </authorList>
    </citation>
    <scope>NUCLEOTIDE SEQUENCE</scope>
    <source>
        <strain evidence="2">ATCC30299</strain>
    </source>
</reference>
<dbReference type="Proteomes" id="UP001162131">
    <property type="component" value="Unassembled WGS sequence"/>
</dbReference>
<protein>
    <recommendedName>
        <fullName evidence="1">Glycolipid transfer protein domain-containing protein</fullName>
    </recommendedName>
</protein>
<dbReference type="GO" id="GO:1902387">
    <property type="term" value="F:ceramide 1-phosphate binding"/>
    <property type="evidence" value="ECO:0007669"/>
    <property type="project" value="TreeGrafter"/>
</dbReference>